<gene>
    <name evidence="1" type="ORF">A3D26_02815</name>
</gene>
<sequence length="93" mass="10753">MQQLDKRFEDHPSLFKINILSQNVKVEIMVPDRSSFNSIGLVPTMFGSTNVASMSMEKFVHSLNPDIKVVSKPREGHEYPYFEGFKEFFRQAP</sequence>
<proteinExistence type="predicted"/>
<name>A0A1G1V5W7_9BACT</name>
<dbReference type="AlphaFoldDB" id="A0A1G1V5W7"/>
<evidence type="ECO:0000313" key="2">
    <source>
        <dbReference type="Proteomes" id="UP000178319"/>
    </source>
</evidence>
<protein>
    <submittedName>
        <fullName evidence="1">Uncharacterized protein</fullName>
    </submittedName>
</protein>
<dbReference type="EMBL" id="MHBZ01000030">
    <property type="protein sequence ID" value="OGY10747.1"/>
    <property type="molecule type" value="Genomic_DNA"/>
</dbReference>
<dbReference type="STRING" id="1797516.A3D26_02815"/>
<accession>A0A1G1V5W7</accession>
<evidence type="ECO:0000313" key="1">
    <source>
        <dbReference type="EMBL" id="OGY10747.1"/>
    </source>
</evidence>
<dbReference type="Proteomes" id="UP000178319">
    <property type="component" value="Unassembled WGS sequence"/>
</dbReference>
<organism evidence="1 2">
    <name type="scientific">Candidatus Blackburnbacteria bacterium RIFCSPHIGHO2_02_FULL_44_20</name>
    <dbReference type="NCBI Taxonomy" id="1797516"/>
    <lineage>
        <taxon>Bacteria</taxon>
        <taxon>Candidatus Blackburniibacteriota</taxon>
    </lineage>
</organism>
<comment type="caution">
    <text evidence="1">The sequence shown here is derived from an EMBL/GenBank/DDBJ whole genome shotgun (WGS) entry which is preliminary data.</text>
</comment>
<reference evidence="1 2" key="1">
    <citation type="journal article" date="2016" name="Nat. Commun.">
        <title>Thousands of microbial genomes shed light on interconnected biogeochemical processes in an aquifer system.</title>
        <authorList>
            <person name="Anantharaman K."/>
            <person name="Brown C.T."/>
            <person name="Hug L.A."/>
            <person name="Sharon I."/>
            <person name="Castelle C.J."/>
            <person name="Probst A.J."/>
            <person name="Thomas B.C."/>
            <person name="Singh A."/>
            <person name="Wilkins M.J."/>
            <person name="Karaoz U."/>
            <person name="Brodie E.L."/>
            <person name="Williams K.H."/>
            <person name="Hubbard S.S."/>
            <person name="Banfield J.F."/>
        </authorList>
    </citation>
    <scope>NUCLEOTIDE SEQUENCE [LARGE SCALE GENOMIC DNA]</scope>
</reference>